<dbReference type="PANTHER" id="PTHR11412">
    <property type="entry name" value="MACROGLOBULIN / COMPLEMENT"/>
    <property type="match status" value="1"/>
</dbReference>
<dbReference type="SMART" id="SM01360">
    <property type="entry name" value="A2M"/>
    <property type="match status" value="1"/>
</dbReference>
<dbReference type="FunFam" id="1.50.10.20:FF:000001">
    <property type="entry name" value="CD109 isoform 1"/>
    <property type="match status" value="1"/>
</dbReference>
<keyword evidence="15" id="KW-1185">Reference proteome</keyword>
<dbReference type="Pfam" id="PF17789">
    <property type="entry name" value="MG4"/>
    <property type="match status" value="1"/>
</dbReference>
<dbReference type="InterPro" id="IPR008930">
    <property type="entry name" value="Terpenoid_cyclase/PrenylTrfase"/>
</dbReference>
<dbReference type="InterPro" id="IPR041813">
    <property type="entry name" value="A2M_TED"/>
</dbReference>
<keyword evidence="9" id="KW-0325">Glycoprotein</keyword>
<dbReference type="FunCoup" id="A0A6I8MY48">
    <property type="interactions" value="557"/>
</dbReference>
<dbReference type="InterPro" id="IPR014756">
    <property type="entry name" value="Ig_E-set"/>
</dbReference>
<dbReference type="InterPro" id="IPR013783">
    <property type="entry name" value="Ig-like_fold"/>
</dbReference>
<dbReference type="InterPro" id="IPR002890">
    <property type="entry name" value="MG2"/>
</dbReference>
<evidence type="ECO:0000256" key="6">
    <source>
        <dbReference type="ARBA" id="ARBA00022900"/>
    </source>
</evidence>
<dbReference type="SMART" id="SM01361">
    <property type="entry name" value="A2M_recep"/>
    <property type="match status" value="1"/>
</dbReference>
<dbReference type="Gene3D" id="2.60.40.1940">
    <property type="match status" value="1"/>
</dbReference>
<keyword evidence="7" id="KW-0882">Thioester bond</keyword>
<reference evidence="14" key="2">
    <citation type="submission" date="2025-09" db="UniProtKB">
        <authorList>
            <consortium name="Ensembl"/>
        </authorList>
    </citation>
    <scope>IDENTIFICATION</scope>
    <source>
        <strain evidence="14">Glennie</strain>
    </source>
</reference>
<name>A0A6I8MY48_ORNAN</name>
<reference evidence="14" key="1">
    <citation type="submission" date="2025-08" db="UniProtKB">
        <authorList>
            <consortium name="Ensembl"/>
        </authorList>
    </citation>
    <scope>IDENTIFICATION</scope>
    <source>
        <strain evidence="14">Glennie</strain>
    </source>
</reference>
<dbReference type="InterPro" id="IPR047565">
    <property type="entry name" value="Alpha-macroglob_thiol-ester_cl"/>
</dbReference>
<dbReference type="Ensembl" id="ENSOANT00000055454.1">
    <property type="protein sequence ID" value="ENSOANP00000033651.1"/>
    <property type="gene ID" value="ENSOANG00000014191.3"/>
</dbReference>
<dbReference type="GeneTree" id="ENSGT00940000154904"/>
<dbReference type="Gene3D" id="2.60.40.690">
    <property type="entry name" value="Alpha-macroglobulin, receptor-binding domain"/>
    <property type="match status" value="1"/>
</dbReference>
<dbReference type="SUPFAM" id="SSF49410">
    <property type="entry name" value="Alpha-macroglobulin receptor domain"/>
    <property type="match status" value="1"/>
</dbReference>
<comment type="similarity">
    <text evidence="2">Belongs to the protease inhibitor I39 (alpha-2-macroglobulin) family.</text>
</comment>
<accession>A0A6I8MY48</accession>
<evidence type="ECO:0000256" key="9">
    <source>
        <dbReference type="ARBA" id="ARBA00023180"/>
    </source>
</evidence>
<dbReference type="GO" id="GO:0004867">
    <property type="term" value="F:serine-type endopeptidase inhibitor activity"/>
    <property type="evidence" value="ECO:0007669"/>
    <property type="project" value="UniProtKB-KW"/>
</dbReference>
<dbReference type="InterPro" id="IPR011626">
    <property type="entry name" value="Alpha-macroglobulin_TED"/>
</dbReference>
<dbReference type="Pfam" id="PF07703">
    <property type="entry name" value="A2M_BRD"/>
    <property type="match status" value="1"/>
</dbReference>
<evidence type="ECO:0000256" key="3">
    <source>
        <dbReference type="ARBA" id="ARBA00022525"/>
    </source>
</evidence>
<evidence type="ECO:0000313" key="15">
    <source>
        <dbReference type="Proteomes" id="UP000002279"/>
    </source>
</evidence>
<keyword evidence="3" id="KW-0964">Secreted</keyword>
<evidence type="ECO:0000256" key="5">
    <source>
        <dbReference type="ARBA" id="ARBA00022729"/>
    </source>
</evidence>
<dbReference type="InterPro" id="IPR041555">
    <property type="entry name" value="MG3"/>
</dbReference>
<evidence type="ECO:0000256" key="4">
    <source>
        <dbReference type="ARBA" id="ARBA00022690"/>
    </source>
</evidence>
<sequence length="1440" mass="158844">MVLVSSLLHTEVPEKVCIQLSHLNETVTLSAVLEYGKENRSLLEDLVADKDTFHCSLFTLPSLPVLETMAFLSVRVRGPTQEFKKRKTVLVKNAQSLVFVQTDKPIYKPGQTVRFRVVSVDEDFHPLNEMVNSLWSVPLQDTKRNRIAQWRDVQLQGGFGQFSFPLSSEPSQGQYKVVVQKESGNKKEHPFSVEEFVLPKFEVLVKMPKKITILDEELAVSVCGIYTYGKPVPGTVTLRVCRRFSQVQNHCYGKESEAVCEEFSQQADSQGCISPVIKTKLFQLKRQGFLMNIEAEATIREEGTGLELVGIANCEVTNTLSKITFEKVDSHFRRGLPFFGQVRLVDGKDAPIPNAPVQVSVDMTHYLSNHSTDEQGLMQFSIDTSNFTTLTREVKYKDSPNCYNYQWVMGTHERATHTAKHIYSPSQSYIRLEPIADTLACGHQQDIRIHYILNGQALGELKELLFYYVITAKGGIVRMGTHTLPLESGEGKGSFSISLLVGPDIAPVMRFLIYSILPEGELVADSEKFNIENCFSNKVELQFSLAEALPGSEARLRVTASPQSLCALRGLDQSVLLLKTEAELSPSSVYDLLPVKDLERWPQSVENSDEGRGDCVELSPVVINGVTYMPLESPDEEDVYSFLKITQCSEERPLPTLGELETQPSEAPSPWGIKGLGRAEAGWSVTTCSMALGSAGMVAMGGISPRYTMLDSGVEFSTVIETVRKHFPETWIWELVPVGASGKEEVAVTIPDTITEWKVGAFCLSATTGLGLAPTASLRTFQPFFLELTLPYSVVRGEGFSLKATVFSYLPGCIRVSVQLGASPDFLAVPTEKDAGSHCICGNGRHTVSWVVTPSSLGEVTFSVSAESMQSPELCGNKVAEVPKTGRKDTVIRTLLVEPEGVEKEQTISALLSYGNWCKLGETCVLSAVRSPGDILGSALQNLQNLLQMPYGCGEQNMVLFAPNIYVLNYLNETQQLTPSIRAQAIGYLSSGYQRQLNYKHQDGSYSTFGERYGNSQGNTWLTAFVLKALAQARAHIFVDEKHISSALLWLSQKQKDNGCFQSSGYLLNNAIKGGVEDEVTLSAYITTALLEMPLPTTHPVVRNALFCLETAWKAMTGTPDSHVYTKALLAYTFALAGNEVQRKEVLQALDRDAVRADSSVYWQRSGQAPGSTQMQGQGRAPSAEVEMTAYVLLARLTAQPAPSQEDLSEAALIIRWIAKQQNAHGGFSSTQDTVVALHALARYGAATFTREGKAAVTVRSTGTFSKEFHVEDDNRLLVQQVALAEVPGEYRATVTGSGCVYLQTCLRYNVLPGKAEAPFSLRVQTLPKSCEVVSVPRVFQILINVSYTGHRLASNMVIVDVKMVSGFIPVKSSVRKLQDHPQIPRTELSTNHILIYLEKVTNETLSFSFSVEQDIPVQNLQPASVRVYDYYETGEQTFG</sequence>
<dbReference type="Gene3D" id="2.60.40.10">
    <property type="entry name" value="Immunoglobulins"/>
    <property type="match status" value="2"/>
</dbReference>
<dbReference type="Gene3D" id="2.60.40.1930">
    <property type="match status" value="2"/>
</dbReference>
<dbReference type="Gene3D" id="2.60.120.1540">
    <property type="match status" value="1"/>
</dbReference>
<keyword evidence="4" id="KW-0646">Protease inhibitor</keyword>
<dbReference type="Pfam" id="PF17791">
    <property type="entry name" value="MG3"/>
    <property type="match status" value="1"/>
</dbReference>
<keyword evidence="8" id="KW-1015">Disulfide bond</keyword>
<dbReference type="InterPro" id="IPR011625">
    <property type="entry name" value="A2M_N_BRD"/>
</dbReference>
<protein>
    <recommendedName>
        <fullName evidence="16">Alpha-2-macroglobulin</fullName>
    </recommendedName>
</protein>
<dbReference type="GO" id="GO:0005615">
    <property type="term" value="C:extracellular space"/>
    <property type="evidence" value="ECO:0007669"/>
    <property type="project" value="InterPro"/>
</dbReference>
<evidence type="ECO:0000259" key="11">
    <source>
        <dbReference type="SMART" id="SM01359"/>
    </source>
</evidence>
<evidence type="ECO:0000259" key="13">
    <source>
        <dbReference type="SMART" id="SM01361"/>
    </source>
</evidence>
<dbReference type="Proteomes" id="UP000002279">
    <property type="component" value="Unplaced"/>
</dbReference>
<organism evidence="14 15">
    <name type="scientific">Ornithorhynchus anatinus</name>
    <name type="common">Duckbill platypus</name>
    <dbReference type="NCBI Taxonomy" id="9258"/>
    <lineage>
        <taxon>Eukaryota</taxon>
        <taxon>Metazoa</taxon>
        <taxon>Chordata</taxon>
        <taxon>Craniata</taxon>
        <taxon>Vertebrata</taxon>
        <taxon>Euteleostomi</taxon>
        <taxon>Mammalia</taxon>
        <taxon>Monotremata</taxon>
        <taxon>Ornithorhynchidae</taxon>
        <taxon>Ornithorhynchus</taxon>
    </lineage>
</organism>
<dbReference type="PANTHER" id="PTHR11412:SF165">
    <property type="entry name" value="ALPHA-2-MACROGLOBULIN"/>
    <property type="match status" value="1"/>
</dbReference>
<dbReference type="Pfam" id="PF00207">
    <property type="entry name" value="A2M"/>
    <property type="match status" value="1"/>
</dbReference>
<keyword evidence="5" id="KW-0732">Signal</keyword>
<dbReference type="InParanoid" id="A0A6I8MY48"/>
<feature type="domain" description="Alpha-macroglobulin receptor-binding" evidence="13">
    <location>
        <begin position="1355"/>
        <end position="1440"/>
    </location>
</feature>
<keyword evidence="6" id="KW-0722">Serine protease inhibitor</keyword>
<dbReference type="PROSITE" id="PS00477">
    <property type="entry name" value="ALPHA_2_MACROGLOBULIN"/>
    <property type="match status" value="1"/>
</dbReference>
<dbReference type="SMART" id="SM01419">
    <property type="entry name" value="Thiol-ester_cl"/>
    <property type="match status" value="1"/>
</dbReference>
<dbReference type="Pfam" id="PF07678">
    <property type="entry name" value="TED_complement"/>
    <property type="match status" value="1"/>
</dbReference>
<dbReference type="SMART" id="SM01359">
    <property type="entry name" value="A2M_N_2"/>
    <property type="match status" value="1"/>
</dbReference>
<evidence type="ECO:0000256" key="8">
    <source>
        <dbReference type="ARBA" id="ARBA00023157"/>
    </source>
</evidence>
<dbReference type="Bgee" id="ENSOANG00000014191">
    <property type="expression patterns" value="Expressed in liver and 7 other cell types or tissues"/>
</dbReference>
<dbReference type="FunFam" id="2.60.40.1930:FF:000002">
    <property type="entry name" value="PZP, alpha-2-macroglobulin like"/>
    <property type="match status" value="1"/>
</dbReference>
<evidence type="ECO:0000256" key="10">
    <source>
        <dbReference type="ARBA" id="ARBA00038769"/>
    </source>
</evidence>
<dbReference type="CDD" id="cd02897">
    <property type="entry name" value="A2M_2"/>
    <property type="match status" value="1"/>
</dbReference>
<evidence type="ECO:0000256" key="1">
    <source>
        <dbReference type="ARBA" id="ARBA00004613"/>
    </source>
</evidence>
<dbReference type="Gene3D" id="1.50.10.20">
    <property type="match status" value="1"/>
</dbReference>
<evidence type="ECO:0008006" key="16">
    <source>
        <dbReference type="Google" id="ProtNLM"/>
    </source>
</evidence>
<dbReference type="SUPFAM" id="SSF48239">
    <property type="entry name" value="Terpenoid cyclases/Protein prenyltransferases"/>
    <property type="match status" value="1"/>
</dbReference>
<dbReference type="InterPro" id="IPR001599">
    <property type="entry name" value="Macroglobln_a2"/>
</dbReference>
<evidence type="ECO:0000313" key="14">
    <source>
        <dbReference type="Ensembl" id="ENSOANP00000033651.1"/>
    </source>
</evidence>
<dbReference type="Gene3D" id="2.20.130.20">
    <property type="match status" value="2"/>
</dbReference>
<dbReference type="InterPro" id="IPR050473">
    <property type="entry name" value="A2M/Complement_sys"/>
</dbReference>
<dbReference type="InterPro" id="IPR036595">
    <property type="entry name" value="A-macroglobulin_rcpt-bd_sf"/>
</dbReference>
<comment type="subunit">
    <text evidence="10">Homotetramer; disulfide-linked.</text>
</comment>
<dbReference type="OMA" id="CVKGVPV"/>
<feature type="domain" description="Alpha-2-macroglobulin bait region" evidence="11">
    <location>
        <begin position="430"/>
        <end position="578"/>
    </location>
</feature>
<dbReference type="SUPFAM" id="SSF81296">
    <property type="entry name" value="E set domains"/>
    <property type="match status" value="1"/>
</dbReference>
<dbReference type="Pfam" id="PF01835">
    <property type="entry name" value="MG2"/>
    <property type="match status" value="1"/>
</dbReference>
<dbReference type="InterPro" id="IPR040839">
    <property type="entry name" value="MG4"/>
</dbReference>
<dbReference type="FunFam" id="2.60.40.10:FF:000312">
    <property type="entry name" value="Alpha-2-macroglobulin like 1"/>
    <property type="match status" value="1"/>
</dbReference>
<evidence type="ECO:0000256" key="2">
    <source>
        <dbReference type="ARBA" id="ARBA00010952"/>
    </source>
</evidence>
<proteinExistence type="inferred from homology"/>
<dbReference type="InterPro" id="IPR019742">
    <property type="entry name" value="MacrogloblnA2_CS"/>
</dbReference>
<comment type="subcellular location">
    <subcellularLocation>
        <location evidence="1">Secreted</location>
    </subcellularLocation>
</comment>
<feature type="domain" description="Alpha-2-macroglobulin" evidence="12">
    <location>
        <begin position="730"/>
        <end position="820"/>
    </location>
</feature>
<dbReference type="FunFam" id="2.60.40.1930:FF:000001">
    <property type="entry name" value="CD109 isoform 3"/>
    <property type="match status" value="1"/>
</dbReference>
<dbReference type="InterPro" id="IPR009048">
    <property type="entry name" value="A-macroglobulin_rcpt-bd"/>
</dbReference>
<dbReference type="Pfam" id="PF07677">
    <property type="entry name" value="A2M_recep"/>
    <property type="match status" value="1"/>
</dbReference>
<gene>
    <name evidence="14" type="primary">LOC100090391</name>
</gene>
<evidence type="ECO:0000256" key="7">
    <source>
        <dbReference type="ARBA" id="ARBA00022966"/>
    </source>
</evidence>
<evidence type="ECO:0000259" key="12">
    <source>
        <dbReference type="SMART" id="SM01360"/>
    </source>
</evidence>